<dbReference type="Pfam" id="PF07690">
    <property type="entry name" value="MFS_1"/>
    <property type="match status" value="1"/>
</dbReference>
<feature type="transmembrane region" description="Helical" evidence="6">
    <location>
        <begin position="355"/>
        <end position="380"/>
    </location>
</feature>
<feature type="transmembrane region" description="Helical" evidence="6">
    <location>
        <begin position="231"/>
        <end position="256"/>
    </location>
</feature>
<feature type="transmembrane region" description="Helical" evidence="6">
    <location>
        <begin position="142"/>
        <end position="164"/>
    </location>
</feature>
<keyword evidence="2" id="KW-1003">Cell membrane</keyword>
<keyword evidence="9" id="KW-1185">Reference proteome</keyword>
<evidence type="ECO:0000256" key="1">
    <source>
        <dbReference type="ARBA" id="ARBA00004651"/>
    </source>
</evidence>
<name>V5FJR5_9VIBR</name>
<dbReference type="GO" id="GO:0005886">
    <property type="term" value="C:plasma membrane"/>
    <property type="evidence" value="ECO:0007669"/>
    <property type="project" value="UniProtKB-SubCell"/>
</dbReference>
<dbReference type="PROSITE" id="PS50850">
    <property type="entry name" value="MFS"/>
    <property type="match status" value="1"/>
</dbReference>
<dbReference type="Gene3D" id="1.20.1250.20">
    <property type="entry name" value="MFS general substrate transporter like domains"/>
    <property type="match status" value="1"/>
</dbReference>
<gene>
    <name evidence="8" type="ORF">VHA01S_031_00040</name>
</gene>
<dbReference type="SUPFAM" id="SSF103473">
    <property type="entry name" value="MFS general substrate transporter"/>
    <property type="match status" value="1"/>
</dbReference>
<feature type="transmembrane region" description="Helical" evidence="6">
    <location>
        <begin position="52"/>
        <end position="72"/>
    </location>
</feature>
<dbReference type="EMBL" id="BAUJ01000031">
    <property type="protein sequence ID" value="GAD89991.1"/>
    <property type="molecule type" value="Genomic_DNA"/>
</dbReference>
<dbReference type="Proteomes" id="UP000017800">
    <property type="component" value="Unassembled WGS sequence"/>
</dbReference>
<comment type="subcellular location">
    <subcellularLocation>
        <location evidence="1">Cell membrane</location>
        <topology evidence="1">Multi-pass membrane protein</topology>
    </subcellularLocation>
</comment>
<evidence type="ECO:0000256" key="4">
    <source>
        <dbReference type="ARBA" id="ARBA00022989"/>
    </source>
</evidence>
<dbReference type="InterPro" id="IPR011701">
    <property type="entry name" value="MFS"/>
</dbReference>
<evidence type="ECO:0000313" key="8">
    <source>
        <dbReference type="EMBL" id="GAD89991.1"/>
    </source>
</evidence>
<evidence type="ECO:0000256" key="5">
    <source>
        <dbReference type="ARBA" id="ARBA00023136"/>
    </source>
</evidence>
<feature type="transmembrane region" description="Helical" evidence="6">
    <location>
        <begin position="14"/>
        <end position="40"/>
    </location>
</feature>
<feature type="transmembrane region" description="Helical" evidence="6">
    <location>
        <begin position="170"/>
        <end position="192"/>
    </location>
</feature>
<dbReference type="OrthoDB" id="9803968at2"/>
<dbReference type="PANTHER" id="PTHR23513:SF6">
    <property type="entry name" value="MAJOR FACILITATOR SUPERFAMILY ASSOCIATED DOMAIN-CONTAINING PROTEIN"/>
    <property type="match status" value="1"/>
</dbReference>
<reference evidence="8 9" key="2">
    <citation type="submission" date="2013-11" db="EMBL/GenBank/DDBJ databases">
        <title>Whole genome shotgun sequence of Vibrio halioticoli NBRC 102217.</title>
        <authorList>
            <person name="Isaki S."/>
            <person name="Kimura A."/>
            <person name="Ohji S."/>
            <person name="Hosoyama A."/>
            <person name="Fujita N."/>
            <person name="Hashimoto M."/>
            <person name="Hosoyama Y."/>
            <person name="Yamazoe A."/>
        </authorList>
    </citation>
    <scope>NUCLEOTIDE SEQUENCE [LARGE SCALE GENOMIC DNA]</scope>
    <source>
        <strain evidence="8 9">NBRC 102217</strain>
    </source>
</reference>
<feature type="transmembrane region" description="Helical" evidence="6">
    <location>
        <begin position="320"/>
        <end position="343"/>
    </location>
</feature>
<keyword evidence="3 6" id="KW-0812">Transmembrane</keyword>
<dbReference type="RefSeq" id="WP_023404345.1">
    <property type="nucleotide sequence ID" value="NZ_BAUJ01000031.1"/>
</dbReference>
<feature type="transmembrane region" description="Helical" evidence="6">
    <location>
        <begin position="262"/>
        <end position="282"/>
    </location>
</feature>
<sequence>MEKTGYLQLMKSRIYLPFLVSQILSNLSDGLLAVAVVYFAVVLEASPWELGVITFAITLSRGFLGPIGGVLSDRINKRTYLIAIEVIRAAFMLSLFVLYWYEMTNIWVLMSFGVIVSTLFAISVPAAKAVIPKLVTEDELQLANGLIQTITWPAYFMGSGLLALLLPLELVNYVFLVITVFFVVSFLLLLALPKQLQDTAPSNKESKPSLLVELLAGYQEMRSDSVMHARVLTYGIFTFFWRGVLQILIPLVVLTHLKSPEWVYGALMFVNGMSEFIANLVVGKLTLRRPLVFTFLCEGLLGIGVLLIASSFWLPLPEVGLLAGAFVVGVAAATIDIPLLTVIQKNVAEHNVAKVISYWFTIGSAGGALGSLIFGLYFEFIPIESGSLMLGIGLLLIGLVLLFWASKSKQYVALTEH</sequence>
<dbReference type="PANTHER" id="PTHR23513">
    <property type="entry name" value="INTEGRAL MEMBRANE EFFLUX PROTEIN-RELATED"/>
    <property type="match status" value="1"/>
</dbReference>
<evidence type="ECO:0000256" key="2">
    <source>
        <dbReference type="ARBA" id="ARBA00022475"/>
    </source>
</evidence>
<dbReference type="CDD" id="cd06173">
    <property type="entry name" value="MFS_MefA_like"/>
    <property type="match status" value="1"/>
</dbReference>
<feature type="transmembrane region" description="Helical" evidence="6">
    <location>
        <begin position="79"/>
        <end position="101"/>
    </location>
</feature>
<evidence type="ECO:0000256" key="6">
    <source>
        <dbReference type="SAM" id="Phobius"/>
    </source>
</evidence>
<dbReference type="InterPro" id="IPR036259">
    <property type="entry name" value="MFS_trans_sf"/>
</dbReference>
<dbReference type="InterPro" id="IPR020846">
    <property type="entry name" value="MFS_dom"/>
</dbReference>
<comment type="caution">
    <text evidence="8">The sequence shown here is derived from an EMBL/GenBank/DDBJ whole genome shotgun (WGS) entry which is preliminary data.</text>
</comment>
<proteinExistence type="predicted"/>
<accession>V5FJR5</accession>
<reference evidence="8 9" key="1">
    <citation type="submission" date="2013-10" db="EMBL/GenBank/DDBJ databases">
        <authorList>
            <person name="Ichikawa N."/>
            <person name="Kimura A."/>
            <person name="Ohji S."/>
            <person name="Hosoyama A."/>
            <person name="Fujita N."/>
        </authorList>
    </citation>
    <scope>NUCLEOTIDE SEQUENCE [LARGE SCALE GENOMIC DNA]</scope>
    <source>
        <strain evidence="8 9">NBRC 102217</strain>
    </source>
</reference>
<protein>
    <recommendedName>
        <fullName evidence="7">Major facilitator superfamily (MFS) profile domain-containing protein</fullName>
    </recommendedName>
</protein>
<feature type="transmembrane region" description="Helical" evidence="6">
    <location>
        <begin position="107"/>
        <end position="130"/>
    </location>
</feature>
<evidence type="ECO:0000256" key="3">
    <source>
        <dbReference type="ARBA" id="ARBA00022692"/>
    </source>
</evidence>
<keyword evidence="4 6" id="KW-1133">Transmembrane helix</keyword>
<feature type="domain" description="Major facilitator superfamily (MFS) profile" evidence="7">
    <location>
        <begin position="14"/>
        <end position="410"/>
    </location>
</feature>
<feature type="transmembrane region" description="Helical" evidence="6">
    <location>
        <begin position="291"/>
        <end position="314"/>
    </location>
</feature>
<dbReference type="AlphaFoldDB" id="V5FJR5"/>
<dbReference type="GO" id="GO:0022857">
    <property type="term" value="F:transmembrane transporter activity"/>
    <property type="evidence" value="ECO:0007669"/>
    <property type="project" value="InterPro"/>
</dbReference>
<organism evidence="8 9">
    <name type="scientific">Vibrio halioticoli NBRC 102217</name>
    <dbReference type="NCBI Taxonomy" id="1219072"/>
    <lineage>
        <taxon>Bacteria</taxon>
        <taxon>Pseudomonadati</taxon>
        <taxon>Pseudomonadota</taxon>
        <taxon>Gammaproteobacteria</taxon>
        <taxon>Vibrionales</taxon>
        <taxon>Vibrionaceae</taxon>
        <taxon>Vibrio</taxon>
    </lineage>
</organism>
<dbReference type="eggNOG" id="COG2271">
    <property type="taxonomic scope" value="Bacteria"/>
</dbReference>
<keyword evidence="5 6" id="KW-0472">Membrane</keyword>
<evidence type="ECO:0000259" key="7">
    <source>
        <dbReference type="PROSITE" id="PS50850"/>
    </source>
</evidence>
<evidence type="ECO:0000313" key="9">
    <source>
        <dbReference type="Proteomes" id="UP000017800"/>
    </source>
</evidence>
<feature type="transmembrane region" description="Helical" evidence="6">
    <location>
        <begin position="386"/>
        <end position="405"/>
    </location>
</feature>